<keyword evidence="4" id="KW-1185">Reference proteome</keyword>
<sequence>MYLSPPSPIGSTSCAVVPRDEGSSPETTHDAPPTPGWTTPESTTIQTIIFDILATIFALSSLYLAYRQLKAMRQRHHILPRGVWHSSNQTRPAPSRAHRMGLSPLTEKENRRCIY</sequence>
<evidence type="ECO:0000313" key="4">
    <source>
        <dbReference type="Proteomes" id="UP001285441"/>
    </source>
</evidence>
<dbReference type="Proteomes" id="UP001285441">
    <property type="component" value="Unassembled WGS sequence"/>
</dbReference>
<evidence type="ECO:0000313" key="3">
    <source>
        <dbReference type="EMBL" id="KAK3393907.1"/>
    </source>
</evidence>
<feature type="transmembrane region" description="Helical" evidence="2">
    <location>
        <begin position="45"/>
        <end position="66"/>
    </location>
</feature>
<feature type="region of interest" description="Disordered" evidence="1">
    <location>
        <begin position="1"/>
        <end position="40"/>
    </location>
</feature>
<name>A0AAE0U7Q7_9PEZI</name>
<proteinExistence type="predicted"/>
<dbReference type="AlphaFoldDB" id="A0AAE0U7Q7"/>
<keyword evidence="2" id="KW-0812">Transmembrane</keyword>
<organism evidence="3 4">
    <name type="scientific">Podospora didyma</name>
    <dbReference type="NCBI Taxonomy" id="330526"/>
    <lineage>
        <taxon>Eukaryota</taxon>
        <taxon>Fungi</taxon>
        <taxon>Dikarya</taxon>
        <taxon>Ascomycota</taxon>
        <taxon>Pezizomycotina</taxon>
        <taxon>Sordariomycetes</taxon>
        <taxon>Sordariomycetidae</taxon>
        <taxon>Sordariales</taxon>
        <taxon>Podosporaceae</taxon>
        <taxon>Podospora</taxon>
    </lineage>
</organism>
<reference evidence="3" key="1">
    <citation type="journal article" date="2023" name="Mol. Phylogenet. Evol.">
        <title>Genome-scale phylogeny and comparative genomics of the fungal order Sordariales.</title>
        <authorList>
            <person name="Hensen N."/>
            <person name="Bonometti L."/>
            <person name="Westerberg I."/>
            <person name="Brannstrom I.O."/>
            <person name="Guillou S."/>
            <person name="Cros-Aarteil S."/>
            <person name="Calhoun S."/>
            <person name="Haridas S."/>
            <person name="Kuo A."/>
            <person name="Mondo S."/>
            <person name="Pangilinan J."/>
            <person name="Riley R."/>
            <person name="LaButti K."/>
            <person name="Andreopoulos B."/>
            <person name="Lipzen A."/>
            <person name="Chen C."/>
            <person name="Yan M."/>
            <person name="Daum C."/>
            <person name="Ng V."/>
            <person name="Clum A."/>
            <person name="Steindorff A."/>
            <person name="Ohm R.A."/>
            <person name="Martin F."/>
            <person name="Silar P."/>
            <person name="Natvig D.O."/>
            <person name="Lalanne C."/>
            <person name="Gautier V."/>
            <person name="Ament-Velasquez S.L."/>
            <person name="Kruys A."/>
            <person name="Hutchinson M.I."/>
            <person name="Powell A.J."/>
            <person name="Barry K."/>
            <person name="Miller A.N."/>
            <person name="Grigoriev I.V."/>
            <person name="Debuchy R."/>
            <person name="Gladieux P."/>
            <person name="Hiltunen Thoren M."/>
            <person name="Johannesson H."/>
        </authorList>
    </citation>
    <scope>NUCLEOTIDE SEQUENCE</scope>
    <source>
        <strain evidence="3">CBS 232.78</strain>
    </source>
</reference>
<keyword evidence="2" id="KW-0472">Membrane</keyword>
<evidence type="ECO:0000256" key="1">
    <source>
        <dbReference type="SAM" id="MobiDB-lite"/>
    </source>
</evidence>
<keyword evidence="2" id="KW-1133">Transmembrane helix</keyword>
<protein>
    <submittedName>
        <fullName evidence="3">Uncharacterized protein</fullName>
    </submittedName>
</protein>
<comment type="caution">
    <text evidence="3">The sequence shown here is derived from an EMBL/GenBank/DDBJ whole genome shotgun (WGS) entry which is preliminary data.</text>
</comment>
<dbReference type="EMBL" id="JAULSW010000001">
    <property type="protein sequence ID" value="KAK3393907.1"/>
    <property type="molecule type" value="Genomic_DNA"/>
</dbReference>
<accession>A0AAE0U7Q7</accession>
<gene>
    <name evidence="3" type="ORF">B0H63DRAFT_459481</name>
</gene>
<reference evidence="3" key="2">
    <citation type="submission" date="2023-06" db="EMBL/GenBank/DDBJ databases">
        <authorList>
            <consortium name="Lawrence Berkeley National Laboratory"/>
            <person name="Haridas S."/>
            <person name="Hensen N."/>
            <person name="Bonometti L."/>
            <person name="Westerberg I."/>
            <person name="Brannstrom I.O."/>
            <person name="Guillou S."/>
            <person name="Cros-Aarteil S."/>
            <person name="Calhoun S."/>
            <person name="Kuo A."/>
            <person name="Mondo S."/>
            <person name="Pangilinan J."/>
            <person name="Riley R."/>
            <person name="LaButti K."/>
            <person name="Andreopoulos B."/>
            <person name="Lipzen A."/>
            <person name="Chen C."/>
            <person name="Yanf M."/>
            <person name="Daum C."/>
            <person name="Ng V."/>
            <person name="Clum A."/>
            <person name="Steindorff A."/>
            <person name="Ohm R."/>
            <person name="Martin F."/>
            <person name="Silar P."/>
            <person name="Natvig D."/>
            <person name="Lalanne C."/>
            <person name="Gautier V."/>
            <person name="Ament-velasquez S.L."/>
            <person name="Kruys A."/>
            <person name="Hutchinson M.I."/>
            <person name="Powell A.J."/>
            <person name="Barry K."/>
            <person name="Miller A.N."/>
            <person name="Grigoriev I.V."/>
            <person name="Debuchy R."/>
            <person name="Gladieux P."/>
            <person name="Thoren M.H."/>
            <person name="Johannesson H."/>
        </authorList>
    </citation>
    <scope>NUCLEOTIDE SEQUENCE</scope>
    <source>
        <strain evidence="3">CBS 232.78</strain>
    </source>
</reference>
<evidence type="ECO:0000256" key="2">
    <source>
        <dbReference type="SAM" id="Phobius"/>
    </source>
</evidence>